<protein>
    <recommendedName>
        <fullName evidence="7">Heme peroxidase</fullName>
    </recommendedName>
</protein>
<dbReference type="EMBL" id="JABFCS010000001">
    <property type="protein sequence ID" value="NNU43267.1"/>
    <property type="molecule type" value="Genomic_DNA"/>
</dbReference>
<comment type="subcellular location">
    <subcellularLocation>
        <location evidence="1">Secreted</location>
    </subcellularLocation>
</comment>
<dbReference type="Proteomes" id="UP000552954">
    <property type="component" value="Unassembled WGS sequence"/>
</dbReference>
<keyword evidence="3" id="KW-0325">Glycoprotein</keyword>
<dbReference type="Pfam" id="PF03098">
    <property type="entry name" value="An_peroxidase"/>
    <property type="match status" value="2"/>
</dbReference>
<evidence type="ECO:0000313" key="6">
    <source>
        <dbReference type="Proteomes" id="UP000552954"/>
    </source>
</evidence>
<evidence type="ECO:0000313" key="5">
    <source>
        <dbReference type="EMBL" id="NNU43267.1"/>
    </source>
</evidence>
<feature type="region of interest" description="Disordered" evidence="4">
    <location>
        <begin position="700"/>
        <end position="728"/>
    </location>
</feature>
<evidence type="ECO:0000256" key="4">
    <source>
        <dbReference type="SAM" id="MobiDB-lite"/>
    </source>
</evidence>
<proteinExistence type="predicted"/>
<keyword evidence="6" id="KW-1185">Reference proteome</keyword>
<accession>A0A849KAU1</accession>
<sequence>MPGNPPPANFMIVSRIIRDENGDGTNQTTPFVDQNQTYTSHASHQVFLREYAFDAGGRPVATGKLLEGADGGLATWADVKQQALEKLGIALDDSDVLNVPLLATDQYGKFIPDPVTGFPQLVTLSGTPPLQSGTPGAPVDASLAVRTGHAFMDDIAHAAAPRPGLVADEDTDINVGPPPAGTYDNELLDRHFITGDGRGNENVALTAVHHVFHSEHNQQVDDIKATILASGDAAFIESWQLPDGSWNGERLFQAARFATEMQYQHLVFEEFARKLQPTIDAFLAPTGYDATINPAIVGEFAHAVYRLGHSMLTETVDRLDPNFVPNDMTLLQAFLNPVGFNNDGALTPDQAAGAIVRGMTRQVGNAIDEFVTDAVRNSLLGLPLDLAAINIARGRDAGVPTLNEARREFFQMTGDSQLRAYTSWVDLTQHLKHQASAINFIAAYGTHEALLNADVNAVAEKRAIAVALVFGGTAVYTDSSGVQHTFDADAVGVDRLDFLNSTGRFANTATGVTVTGVDDIDLWIGGLAEQTMPFGGMLGSTFGFVFETQLESLQNGDRFYYLSRLAGLNFLTEMENNSFAKLVMRHTDVTHLPADIFSTPGWILEVDTTRQYTGIGDGNDDPTEGGTALLPLVIRDDPATPELDTNYLRYTGGDHVVLGGTAGNDTLIASIGDDTLWGMAETTGWKAAPATTTSRAVTATTSSPTPVATTCSRATRATTSSTAGRAST</sequence>
<organism evidence="5 6">
    <name type="scientific">Ramlibacter montanisoli</name>
    <dbReference type="NCBI Taxonomy" id="2732512"/>
    <lineage>
        <taxon>Bacteria</taxon>
        <taxon>Pseudomonadati</taxon>
        <taxon>Pseudomonadota</taxon>
        <taxon>Betaproteobacteria</taxon>
        <taxon>Burkholderiales</taxon>
        <taxon>Comamonadaceae</taxon>
        <taxon>Ramlibacter</taxon>
    </lineage>
</organism>
<dbReference type="InterPro" id="IPR019791">
    <property type="entry name" value="Haem_peroxidase_animal"/>
</dbReference>
<dbReference type="Gene3D" id="1.10.640.10">
    <property type="entry name" value="Haem peroxidase domain superfamily, animal type"/>
    <property type="match status" value="1"/>
</dbReference>
<dbReference type="GO" id="GO:0020037">
    <property type="term" value="F:heme binding"/>
    <property type="evidence" value="ECO:0007669"/>
    <property type="project" value="InterPro"/>
</dbReference>
<dbReference type="CDD" id="cd09821">
    <property type="entry name" value="An_peroxidase_bacterial_2"/>
    <property type="match status" value="1"/>
</dbReference>
<gene>
    <name evidence="5" type="ORF">HK415_09005</name>
</gene>
<keyword evidence="2" id="KW-0964">Secreted</keyword>
<dbReference type="SUPFAM" id="SSF48113">
    <property type="entry name" value="Heme-dependent peroxidases"/>
    <property type="match status" value="1"/>
</dbReference>
<dbReference type="RefSeq" id="WP_171556294.1">
    <property type="nucleotide sequence ID" value="NZ_JABFCS010000001.1"/>
</dbReference>
<reference evidence="5 6" key="1">
    <citation type="submission" date="2020-05" db="EMBL/GenBank/DDBJ databases">
        <authorList>
            <person name="Khan S.A."/>
            <person name="Jeon C.O."/>
            <person name="Chun B.H."/>
        </authorList>
    </citation>
    <scope>NUCLEOTIDE SEQUENCE [LARGE SCALE GENOMIC DNA]</scope>
    <source>
        <strain evidence="5 6">B156</strain>
    </source>
</reference>
<comment type="caution">
    <text evidence="5">The sequence shown here is derived from an EMBL/GenBank/DDBJ whole genome shotgun (WGS) entry which is preliminary data.</text>
</comment>
<evidence type="ECO:0000256" key="2">
    <source>
        <dbReference type="ARBA" id="ARBA00022525"/>
    </source>
</evidence>
<dbReference type="GO" id="GO:0005576">
    <property type="term" value="C:extracellular region"/>
    <property type="evidence" value="ECO:0007669"/>
    <property type="project" value="UniProtKB-SubCell"/>
</dbReference>
<evidence type="ECO:0000256" key="3">
    <source>
        <dbReference type="ARBA" id="ARBA00023180"/>
    </source>
</evidence>
<reference evidence="5 6" key="2">
    <citation type="submission" date="2020-06" db="EMBL/GenBank/DDBJ databases">
        <title>Ramlibacter rhizophilus sp. nov., isolated from rhizosphere soil of national flower Mugunghwa from South Korea.</title>
        <authorList>
            <person name="Zheng-Fei Y."/>
            <person name="Huan T."/>
        </authorList>
    </citation>
    <scope>NUCLEOTIDE SEQUENCE [LARGE SCALE GENOMIC DNA]</scope>
    <source>
        <strain evidence="5 6">B156</strain>
    </source>
</reference>
<dbReference type="GO" id="GO:0006979">
    <property type="term" value="P:response to oxidative stress"/>
    <property type="evidence" value="ECO:0007669"/>
    <property type="project" value="InterPro"/>
</dbReference>
<dbReference type="PANTHER" id="PTHR11475:SF4">
    <property type="entry name" value="CHORION PEROXIDASE"/>
    <property type="match status" value="1"/>
</dbReference>
<dbReference type="InterPro" id="IPR037120">
    <property type="entry name" value="Haem_peroxidase_sf_animal"/>
</dbReference>
<evidence type="ECO:0008006" key="7">
    <source>
        <dbReference type="Google" id="ProtNLM"/>
    </source>
</evidence>
<name>A0A849KAU1_9BURK</name>
<dbReference type="PANTHER" id="PTHR11475">
    <property type="entry name" value="OXIDASE/PEROXIDASE"/>
    <property type="match status" value="1"/>
</dbReference>
<dbReference type="AlphaFoldDB" id="A0A849KAU1"/>
<dbReference type="PROSITE" id="PS50292">
    <property type="entry name" value="PEROXIDASE_3"/>
    <property type="match status" value="1"/>
</dbReference>
<dbReference type="GO" id="GO:0004601">
    <property type="term" value="F:peroxidase activity"/>
    <property type="evidence" value="ECO:0007669"/>
    <property type="project" value="InterPro"/>
</dbReference>
<dbReference type="InterPro" id="IPR010255">
    <property type="entry name" value="Haem_peroxidase_sf"/>
</dbReference>
<evidence type="ECO:0000256" key="1">
    <source>
        <dbReference type="ARBA" id="ARBA00004613"/>
    </source>
</evidence>